<keyword evidence="2" id="KW-1185">Reference proteome</keyword>
<evidence type="ECO:0000313" key="1">
    <source>
        <dbReference type="EMBL" id="MDX8044843.1"/>
    </source>
</evidence>
<sequence>MDFDWIWKSILIISVGTFLLRVAGRKSISQMTLAQTVLMIAIGSLLIQPVAGENIWVTFGVCMVLIITLIVIEYIQLKSDKAEMIISGKSNVLIKDGKIIEKNLKRYRLSVDLLEMLLRQKNVMQISDVEWATLEPNGQLGYALKPEAQPMTKADLQQVINQLEQIRTSINPVPVKTNYNNQPSSNKENIFQEVADKKHQTPPPDHLR</sequence>
<protein>
    <submittedName>
        <fullName evidence="1">DUF421 domain-containing protein</fullName>
    </submittedName>
</protein>
<organism evidence="1 2">
    <name type="scientific">Gracilibacillus pellucidus</name>
    <dbReference type="NCBI Taxonomy" id="3095368"/>
    <lineage>
        <taxon>Bacteria</taxon>
        <taxon>Bacillati</taxon>
        <taxon>Bacillota</taxon>
        <taxon>Bacilli</taxon>
        <taxon>Bacillales</taxon>
        <taxon>Bacillaceae</taxon>
        <taxon>Gracilibacillus</taxon>
    </lineage>
</organism>
<name>A0ACC6M1T7_9BACI</name>
<comment type="caution">
    <text evidence="1">The sequence shown here is derived from an EMBL/GenBank/DDBJ whole genome shotgun (WGS) entry which is preliminary data.</text>
</comment>
<dbReference type="Proteomes" id="UP001277972">
    <property type="component" value="Unassembled WGS sequence"/>
</dbReference>
<evidence type="ECO:0000313" key="2">
    <source>
        <dbReference type="Proteomes" id="UP001277972"/>
    </source>
</evidence>
<dbReference type="EMBL" id="JAWZSR010000001">
    <property type="protein sequence ID" value="MDX8044843.1"/>
    <property type="molecule type" value="Genomic_DNA"/>
</dbReference>
<proteinExistence type="predicted"/>
<reference evidence="1" key="1">
    <citation type="submission" date="2023-11" db="EMBL/GenBank/DDBJ databases">
        <title>Gracilibacillus pellucida a moderately halophilic bacterium isolated from saline soil in Xinjiang province.</title>
        <authorList>
            <person name="Zhang Z."/>
            <person name="Tan F."/>
            <person name="Wang Y."/>
            <person name="Xia M."/>
        </authorList>
    </citation>
    <scope>NUCLEOTIDE SEQUENCE</scope>
    <source>
        <strain evidence="1">S3-1-1</strain>
    </source>
</reference>
<accession>A0ACC6M1T7</accession>
<gene>
    <name evidence="1" type="ORF">SH601_02490</name>
</gene>